<name>A0A6G9CSR0_RHOER</name>
<organism evidence="1 2">
    <name type="scientific">Rhodococcus erythropolis</name>
    <name type="common">Arthrobacter picolinophilus</name>
    <dbReference type="NCBI Taxonomy" id="1833"/>
    <lineage>
        <taxon>Bacteria</taxon>
        <taxon>Bacillati</taxon>
        <taxon>Actinomycetota</taxon>
        <taxon>Actinomycetes</taxon>
        <taxon>Mycobacteriales</taxon>
        <taxon>Nocardiaceae</taxon>
        <taxon>Rhodococcus</taxon>
        <taxon>Rhodococcus erythropolis group</taxon>
    </lineage>
</organism>
<gene>
    <name evidence="1" type="ORF">G9444_2437</name>
</gene>
<accession>A0A6G9CSR0</accession>
<evidence type="ECO:0000313" key="1">
    <source>
        <dbReference type="EMBL" id="QIP39681.1"/>
    </source>
</evidence>
<proteinExistence type="predicted"/>
<dbReference type="Proteomes" id="UP000502345">
    <property type="component" value="Chromosome"/>
</dbReference>
<protein>
    <submittedName>
        <fullName evidence="1">Uncharacterized protein</fullName>
    </submittedName>
</protein>
<dbReference type="EMBL" id="CP050124">
    <property type="protein sequence ID" value="QIP39681.1"/>
    <property type="molecule type" value="Genomic_DNA"/>
</dbReference>
<evidence type="ECO:0000313" key="2">
    <source>
        <dbReference type="Proteomes" id="UP000502345"/>
    </source>
</evidence>
<dbReference type="RefSeq" id="WP_166502077.1">
    <property type="nucleotide sequence ID" value="NZ_CP050124.1"/>
</dbReference>
<sequence>MTNITAAEYRTAEKVARSLGFVTAQSYADHAARLESVGLTLDTQLAQTLRQVASPSFADRADYWGTLAAAALEFLASAGRLIPAGGMALTAERLAELIKHAPDPNDGDYNDGYVAALTDLRDALFPATEPAEDSVGDPLQAWKEFLKPKPIGWYRTMTPQFATKHFGFPGVIGSKVFWTHTASDGGKWAWDGDDWELRYYPPAPAEPAEEETKAEVGGDFIEIVFDGPPEAVSGRFVEVENPQGASISVGEWIDRGDGFWALRIPYPSSPVVPAPTESEWKRIEDVPVGVPFKDREGSGLVKLADGQFGYVDNYRETSKTLAEFAPFVSAEEG</sequence>
<reference evidence="1 2" key="1">
    <citation type="submission" date="2020-03" db="EMBL/GenBank/DDBJ databases">
        <title>Screen low temperature-resistant strains for efficient degradation of petroleum hydrocarbons under the low temperature.</title>
        <authorList>
            <person name="Wang Y."/>
            <person name="Chen J."/>
        </authorList>
    </citation>
    <scope>NUCLEOTIDE SEQUENCE [LARGE SCALE GENOMIC DNA]</scope>
    <source>
        <strain evidence="1 2">KB1</strain>
    </source>
</reference>
<dbReference type="AlphaFoldDB" id="A0A6G9CSR0"/>